<sequence>MQIHRQTFKKACPLAYCYAYDDGTSTFTCSSPSPNYVITLCPPVPSSQKSSQYPEAASLRGGKDGSVANSCSNERVLYLSIPLVLVAIWHNINCSCNFFKKL</sequence>
<dbReference type="EMBL" id="JBBNAE010000007">
    <property type="protein sequence ID" value="KAK9108691.1"/>
    <property type="molecule type" value="Genomic_DNA"/>
</dbReference>
<name>A0AAP0I4X9_9MAGN</name>
<dbReference type="Proteomes" id="UP001417504">
    <property type="component" value="Unassembled WGS sequence"/>
</dbReference>
<evidence type="ECO:0000313" key="3">
    <source>
        <dbReference type="Proteomes" id="UP001417504"/>
    </source>
</evidence>
<feature type="region of interest" description="Disordered" evidence="1">
    <location>
        <begin position="45"/>
        <end position="66"/>
    </location>
</feature>
<dbReference type="Pfam" id="PF00314">
    <property type="entry name" value="Thaumatin"/>
    <property type="match status" value="1"/>
</dbReference>
<proteinExistence type="predicted"/>
<accession>A0AAP0I4X9</accession>
<evidence type="ECO:0000256" key="1">
    <source>
        <dbReference type="SAM" id="MobiDB-lite"/>
    </source>
</evidence>
<dbReference type="InterPro" id="IPR037176">
    <property type="entry name" value="Osmotin/thaumatin-like_sf"/>
</dbReference>
<protein>
    <submittedName>
        <fullName evidence="2">Uncharacterized protein</fullName>
    </submittedName>
</protein>
<organism evidence="2 3">
    <name type="scientific">Stephania japonica</name>
    <dbReference type="NCBI Taxonomy" id="461633"/>
    <lineage>
        <taxon>Eukaryota</taxon>
        <taxon>Viridiplantae</taxon>
        <taxon>Streptophyta</taxon>
        <taxon>Embryophyta</taxon>
        <taxon>Tracheophyta</taxon>
        <taxon>Spermatophyta</taxon>
        <taxon>Magnoliopsida</taxon>
        <taxon>Ranunculales</taxon>
        <taxon>Menispermaceae</taxon>
        <taxon>Menispermoideae</taxon>
        <taxon>Cissampelideae</taxon>
        <taxon>Stephania</taxon>
    </lineage>
</organism>
<dbReference type="Gene3D" id="2.60.110.10">
    <property type="entry name" value="Thaumatin"/>
    <property type="match status" value="1"/>
</dbReference>
<evidence type="ECO:0000313" key="2">
    <source>
        <dbReference type="EMBL" id="KAK9108691.1"/>
    </source>
</evidence>
<keyword evidence="3" id="KW-1185">Reference proteome</keyword>
<dbReference type="InterPro" id="IPR001938">
    <property type="entry name" value="Thaumatin"/>
</dbReference>
<dbReference type="SUPFAM" id="SSF49870">
    <property type="entry name" value="Osmotin, thaumatin-like protein"/>
    <property type="match status" value="1"/>
</dbReference>
<comment type="caution">
    <text evidence="2">The sequence shown here is derived from an EMBL/GenBank/DDBJ whole genome shotgun (WGS) entry which is preliminary data.</text>
</comment>
<gene>
    <name evidence="2" type="ORF">Sjap_016751</name>
</gene>
<dbReference type="AlphaFoldDB" id="A0AAP0I4X9"/>
<dbReference type="PROSITE" id="PS51367">
    <property type="entry name" value="THAUMATIN_2"/>
    <property type="match status" value="1"/>
</dbReference>
<reference evidence="2 3" key="1">
    <citation type="submission" date="2024-01" db="EMBL/GenBank/DDBJ databases">
        <title>Genome assemblies of Stephania.</title>
        <authorList>
            <person name="Yang L."/>
        </authorList>
    </citation>
    <scope>NUCLEOTIDE SEQUENCE [LARGE SCALE GENOMIC DNA]</scope>
    <source>
        <strain evidence="2">QJT</strain>
        <tissue evidence="2">Leaf</tissue>
    </source>
</reference>